<feature type="compositionally biased region" description="Low complexity" evidence="1">
    <location>
        <begin position="372"/>
        <end position="383"/>
    </location>
</feature>
<accession>A0A6G0MUG2</accession>
<dbReference type="AlphaFoldDB" id="A0A6G0MUG2"/>
<gene>
    <name evidence="2" type="ORF">PF004_g24445</name>
</gene>
<sequence length="418" mass="44994">MVPRPGSTTSNDGLTIQEASEAGAQSAGRSPTAREHSERPVASWSSHGTFTTGHGASDDQEGYEEQFAVPDTAPDEGAAKGRDASRDPTGRKPAKANDQQLPAAKAATKRKSSKKKKKMKLRVPDSAVESVSKPQGKDAGRQYTAEEVRYVVARTELFRLLEQDPILVFLKPMLMMSNFTGPFVVPDFDSLTNVAHAAPTLFQMLRDSGFVLGAFEMEKLCDWNLKSWLRAIRVVQEALTILAGSVKQDATSSATAKMRPAQASTTTPSPPPRYQSSVDSDSKLESPKRMPMIRPPRAMQLSAAPTRPEVPKPTEEVLPKALRDSIIKLMQTTVMSTPRADTAAIPTGSQPPANPAPTMARPHDAADVAIESVSSHTSTSSGTRRADEDPDDLFELDIGAPRTTAAISPAYASQHLPI</sequence>
<feature type="region of interest" description="Disordered" evidence="1">
    <location>
        <begin position="1"/>
        <end position="140"/>
    </location>
</feature>
<dbReference type="Proteomes" id="UP000476176">
    <property type="component" value="Unassembled WGS sequence"/>
</dbReference>
<dbReference type="EMBL" id="QXGC01002793">
    <property type="protein sequence ID" value="KAE9181738.1"/>
    <property type="molecule type" value="Genomic_DNA"/>
</dbReference>
<feature type="compositionally biased region" description="Basic residues" evidence="1">
    <location>
        <begin position="107"/>
        <end position="121"/>
    </location>
</feature>
<organism evidence="2 3">
    <name type="scientific">Phytophthora fragariae</name>
    <dbReference type="NCBI Taxonomy" id="53985"/>
    <lineage>
        <taxon>Eukaryota</taxon>
        <taxon>Sar</taxon>
        <taxon>Stramenopiles</taxon>
        <taxon>Oomycota</taxon>
        <taxon>Peronosporomycetes</taxon>
        <taxon>Peronosporales</taxon>
        <taxon>Peronosporaceae</taxon>
        <taxon>Phytophthora</taxon>
    </lineage>
</organism>
<evidence type="ECO:0000313" key="2">
    <source>
        <dbReference type="EMBL" id="KAE9181738.1"/>
    </source>
</evidence>
<protein>
    <submittedName>
        <fullName evidence="2">Uncharacterized protein</fullName>
    </submittedName>
</protein>
<feature type="compositionally biased region" description="Basic and acidic residues" evidence="1">
    <location>
        <begin position="77"/>
        <end position="90"/>
    </location>
</feature>
<comment type="caution">
    <text evidence="2">The sequence shown here is derived from an EMBL/GenBank/DDBJ whole genome shotgun (WGS) entry which is preliminary data.</text>
</comment>
<name>A0A6G0MUG2_9STRA</name>
<feature type="region of interest" description="Disordered" evidence="1">
    <location>
        <begin position="250"/>
        <end position="316"/>
    </location>
</feature>
<proteinExistence type="predicted"/>
<feature type="compositionally biased region" description="Polar residues" evidence="1">
    <location>
        <begin position="1"/>
        <end position="18"/>
    </location>
</feature>
<feature type="compositionally biased region" description="Polar residues" evidence="1">
    <location>
        <begin position="43"/>
        <end position="54"/>
    </location>
</feature>
<reference evidence="2 3" key="1">
    <citation type="submission" date="2018-09" db="EMBL/GenBank/DDBJ databases">
        <title>Genomic investigation of the strawberry pathogen Phytophthora fragariae indicates pathogenicity is determined by transcriptional variation in three key races.</title>
        <authorList>
            <person name="Adams T.M."/>
            <person name="Armitage A.D."/>
            <person name="Sobczyk M.K."/>
            <person name="Bates H.J."/>
            <person name="Dunwell J.M."/>
            <person name="Nellist C.F."/>
            <person name="Harrison R.J."/>
        </authorList>
    </citation>
    <scope>NUCLEOTIDE SEQUENCE [LARGE SCALE GENOMIC DNA]</scope>
    <source>
        <strain evidence="2 3">BC-23</strain>
    </source>
</reference>
<evidence type="ECO:0000256" key="1">
    <source>
        <dbReference type="SAM" id="MobiDB-lite"/>
    </source>
</evidence>
<evidence type="ECO:0000313" key="3">
    <source>
        <dbReference type="Proteomes" id="UP000476176"/>
    </source>
</evidence>
<feature type="region of interest" description="Disordered" evidence="1">
    <location>
        <begin position="338"/>
        <end position="395"/>
    </location>
</feature>